<protein>
    <submittedName>
        <fullName evidence="6">17beta-hydroxysteroid dehydrogenase type12-like protein</fullName>
    </submittedName>
</protein>
<keyword evidence="3" id="KW-0560">Oxidoreductase</keyword>
<keyword evidence="1" id="KW-0521">NADP</keyword>
<sequence>MTSAPQQQQDSNALFSAFAGLGAVVFALYAVKYSWGILRGVRIYILSEIWKVDVSIFGKWAVVTGATSGIGKAYAHELARRGLDVVLISRSLERLNQVASEIEQQHGRSTRVIQADFTDGHRIYQHIEEGLAGLEIGILVNNVGMNYAATLVFLLDIPNPGQRISDVLNCNVVSMTQMTRIVLPQMIQRKKGLIINISSEAGAHPHPMLTLYSATKGFVNFFSRCLESEYRGEGITVQCVAPLLVSTNMTWNMGTNALVKRADDFAREALNTAGLSSFTSGCLSHALQHFVIDHLLPGWLRLAAFNVYQTATRKKTEAIFRGTCKQE</sequence>
<dbReference type="PIRSF" id="PIRSF000126">
    <property type="entry name" value="11-beta-HSD1"/>
    <property type="match status" value="1"/>
</dbReference>
<accession>A0A8D5ZEF0</accession>
<dbReference type="GO" id="GO:0016491">
    <property type="term" value="F:oxidoreductase activity"/>
    <property type="evidence" value="ECO:0007669"/>
    <property type="project" value="UniProtKB-KW"/>
</dbReference>
<keyword evidence="5" id="KW-1133">Transmembrane helix</keyword>
<dbReference type="PRINTS" id="PR00081">
    <property type="entry name" value="GDHRDH"/>
</dbReference>
<dbReference type="EMBL" id="LC638673">
    <property type="protein sequence ID" value="BCY23691.1"/>
    <property type="molecule type" value="mRNA"/>
</dbReference>
<dbReference type="Pfam" id="PF00106">
    <property type="entry name" value="adh_short"/>
    <property type="match status" value="1"/>
</dbReference>
<feature type="transmembrane region" description="Helical" evidence="5">
    <location>
        <begin position="12"/>
        <end position="31"/>
    </location>
</feature>
<comment type="similarity">
    <text evidence="4">Belongs to the short-chain dehydrogenases/reductases (SDR) family.</text>
</comment>
<organism evidence="6">
    <name type="scientific">Acipenser ruthenus</name>
    <name type="common">Sterlet sturgeon</name>
    <dbReference type="NCBI Taxonomy" id="7906"/>
    <lineage>
        <taxon>Eukaryota</taxon>
        <taxon>Metazoa</taxon>
        <taxon>Chordata</taxon>
        <taxon>Craniata</taxon>
        <taxon>Vertebrata</taxon>
        <taxon>Euteleostomi</taxon>
        <taxon>Actinopterygii</taxon>
        <taxon>Chondrostei</taxon>
        <taxon>Acipenseriformes</taxon>
        <taxon>Acipenseridae</taxon>
        <taxon>Acipenser</taxon>
    </lineage>
</organism>
<proteinExistence type="evidence at transcript level"/>
<keyword evidence="2" id="KW-0443">Lipid metabolism</keyword>
<dbReference type="GO" id="GO:0006694">
    <property type="term" value="P:steroid biosynthetic process"/>
    <property type="evidence" value="ECO:0007669"/>
    <property type="project" value="UniProtKB-KW"/>
</dbReference>
<evidence type="ECO:0000256" key="4">
    <source>
        <dbReference type="RuleBase" id="RU000363"/>
    </source>
</evidence>
<evidence type="ECO:0000256" key="3">
    <source>
        <dbReference type="ARBA" id="ARBA00023002"/>
    </source>
</evidence>
<reference evidence="6" key="1">
    <citation type="submission" date="2021-06" db="EMBL/GenBank/DDBJ databases">
        <title>Acipenser_ruthenus 17beta-hydroxysteroid dehydrogenase type 12-like(hsd20b2).</title>
        <authorList>
            <person name="Hasegawa Y."/>
            <person name="Ijiri S."/>
            <person name="Surugaya R."/>
            <person name="Sakai R."/>
            <person name="Adachi S."/>
        </authorList>
    </citation>
    <scope>NUCLEOTIDE SEQUENCE</scope>
    <source>
        <tissue evidence="6">Follicle</tissue>
    </source>
</reference>
<keyword evidence="2" id="KW-0444">Lipid biosynthesis</keyword>
<dbReference type="AlphaFoldDB" id="A0A8D5ZEF0"/>
<dbReference type="PRINTS" id="PR00080">
    <property type="entry name" value="SDRFAMILY"/>
</dbReference>
<keyword evidence="5" id="KW-0812">Transmembrane</keyword>
<dbReference type="GO" id="GO:0005783">
    <property type="term" value="C:endoplasmic reticulum"/>
    <property type="evidence" value="ECO:0007669"/>
    <property type="project" value="TreeGrafter"/>
</dbReference>
<evidence type="ECO:0000256" key="5">
    <source>
        <dbReference type="SAM" id="Phobius"/>
    </source>
</evidence>
<dbReference type="PANTHER" id="PTHR43899:SF10">
    <property type="entry name" value="20BETA-HYDROXYSTEROID DEHYDROGENASE TYPE 2"/>
    <property type="match status" value="1"/>
</dbReference>
<keyword evidence="5" id="KW-0472">Membrane</keyword>
<evidence type="ECO:0000313" key="6">
    <source>
        <dbReference type="EMBL" id="BCY23691.1"/>
    </source>
</evidence>
<dbReference type="InterPro" id="IPR036291">
    <property type="entry name" value="NAD(P)-bd_dom_sf"/>
</dbReference>
<dbReference type="InterPro" id="IPR002347">
    <property type="entry name" value="SDR_fam"/>
</dbReference>
<gene>
    <name evidence="6" type="primary">hsd20b2</name>
</gene>
<dbReference type="SUPFAM" id="SSF51735">
    <property type="entry name" value="NAD(P)-binding Rossmann-fold domains"/>
    <property type="match status" value="1"/>
</dbReference>
<dbReference type="CDD" id="cd05356">
    <property type="entry name" value="17beta-HSD1_like_SDR_c"/>
    <property type="match status" value="1"/>
</dbReference>
<evidence type="ECO:0000256" key="1">
    <source>
        <dbReference type="ARBA" id="ARBA00022857"/>
    </source>
</evidence>
<dbReference type="InterPro" id="IPR051019">
    <property type="entry name" value="VLCFA-Steroid_DH"/>
</dbReference>
<dbReference type="PANTHER" id="PTHR43899">
    <property type="entry name" value="RH59310P"/>
    <property type="match status" value="1"/>
</dbReference>
<name>A0A8D5ZEF0_ACIRT</name>
<keyword evidence="2" id="KW-0752">Steroid biosynthesis</keyword>
<dbReference type="FunFam" id="3.40.50.720:FF:000137">
    <property type="entry name" value="Hydroxysteroid (17-beta) dehydrogenase 3"/>
    <property type="match status" value="1"/>
</dbReference>
<dbReference type="Gene3D" id="3.40.50.720">
    <property type="entry name" value="NAD(P)-binding Rossmann-like Domain"/>
    <property type="match status" value="1"/>
</dbReference>
<evidence type="ECO:0000256" key="2">
    <source>
        <dbReference type="ARBA" id="ARBA00022955"/>
    </source>
</evidence>